<dbReference type="GO" id="GO:0016811">
    <property type="term" value="F:hydrolase activity, acting on carbon-nitrogen (but not peptide) bonds, in linear amides"/>
    <property type="evidence" value="ECO:0007669"/>
    <property type="project" value="TreeGrafter"/>
</dbReference>
<keyword evidence="1 3" id="KW-0378">Hydrolase</keyword>
<gene>
    <name evidence="3" type="ORF">G0P99_16655</name>
</gene>
<dbReference type="InterPro" id="IPR003010">
    <property type="entry name" value="C-N_Hydrolase"/>
</dbReference>
<reference evidence="3" key="1">
    <citation type="submission" date="2020-02" db="EMBL/GenBank/DDBJ databases">
        <title>Delineation of the pyrene-degrading pathway in Roseobacter clade bacteria by genomic analysis.</title>
        <authorList>
            <person name="Zhou H."/>
            <person name="Wang H."/>
        </authorList>
    </citation>
    <scope>NUCLEOTIDE SEQUENCE</scope>
    <source>
        <strain evidence="3">PrR005</strain>
    </source>
</reference>
<organism evidence="3">
    <name type="scientific">Ruegeria sp. PrR005</name>
    <dbReference type="NCBI Taxonomy" id="2706882"/>
    <lineage>
        <taxon>Bacteria</taxon>
        <taxon>Pseudomonadati</taxon>
        <taxon>Pseudomonadota</taxon>
        <taxon>Alphaproteobacteria</taxon>
        <taxon>Rhodobacterales</taxon>
        <taxon>Roseobacteraceae</taxon>
        <taxon>Ruegeria</taxon>
    </lineage>
</organism>
<dbReference type="SUPFAM" id="SSF56317">
    <property type="entry name" value="Carbon-nitrogen hydrolase"/>
    <property type="match status" value="1"/>
</dbReference>
<sequence>MRLAVAQPPAELDGVRARMGWLSDALPGIVAKGADLVLLPELFACGYNIGAHVSDQAEPRDGPTLATLSRLASAHGLAIHCGYAERENGQVYNAALCVGPGGQILGQHRKLAIPPGFERAQFSAGAGCQLFEWAGFRIATLICYDAEFPETVRHVAGLGAELVLVPTALGAEWGWVAERMIPTRAYENGVYLAYANSAGVENGLRYLGHSVIAAPNGTEAARAGDGPEILFADLDKARITAAQARLPYLCDRGQIRLDCPSRD</sequence>
<dbReference type="EMBL" id="JAAGOX010000032">
    <property type="protein sequence ID" value="NDW46584.1"/>
    <property type="molecule type" value="Genomic_DNA"/>
</dbReference>
<evidence type="ECO:0000256" key="1">
    <source>
        <dbReference type="ARBA" id="ARBA00022801"/>
    </source>
</evidence>
<dbReference type="PROSITE" id="PS50263">
    <property type="entry name" value="CN_HYDROLASE"/>
    <property type="match status" value="1"/>
</dbReference>
<dbReference type="InterPro" id="IPR036526">
    <property type="entry name" value="C-N_Hydrolase_sf"/>
</dbReference>
<accession>A0A6B2NVY7</accession>
<proteinExistence type="predicted"/>
<dbReference type="RefSeq" id="WP_164131602.1">
    <property type="nucleotide sequence ID" value="NZ_JAAGOX010000032.1"/>
</dbReference>
<feature type="domain" description="CN hydrolase" evidence="2">
    <location>
        <begin position="1"/>
        <end position="236"/>
    </location>
</feature>
<comment type="caution">
    <text evidence="3">The sequence shown here is derived from an EMBL/GenBank/DDBJ whole genome shotgun (WGS) entry which is preliminary data.</text>
</comment>
<protein>
    <submittedName>
        <fullName evidence="3">Carbon-nitrogen hydrolase family protein</fullName>
    </submittedName>
</protein>
<dbReference type="PANTHER" id="PTHR43674:SF2">
    <property type="entry name" value="BETA-UREIDOPROPIONASE"/>
    <property type="match status" value="1"/>
</dbReference>
<name>A0A6B2NVY7_9RHOB</name>
<dbReference type="AlphaFoldDB" id="A0A6B2NVY7"/>
<dbReference type="CDD" id="cd07576">
    <property type="entry name" value="R-amidase_like"/>
    <property type="match status" value="1"/>
</dbReference>
<dbReference type="PANTHER" id="PTHR43674">
    <property type="entry name" value="NITRILASE C965.09-RELATED"/>
    <property type="match status" value="1"/>
</dbReference>
<evidence type="ECO:0000259" key="2">
    <source>
        <dbReference type="PROSITE" id="PS50263"/>
    </source>
</evidence>
<dbReference type="InterPro" id="IPR050345">
    <property type="entry name" value="Aliph_Amidase/BUP"/>
</dbReference>
<dbReference type="InterPro" id="IPR044083">
    <property type="entry name" value="RamA-like"/>
</dbReference>
<evidence type="ECO:0000313" key="3">
    <source>
        <dbReference type="EMBL" id="NDW46584.1"/>
    </source>
</evidence>
<dbReference type="Pfam" id="PF00795">
    <property type="entry name" value="CN_hydrolase"/>
    <property type="match status" value="1"/>
</dbReference>
<dbReference type="Gene3D" id="3.60.110.10">
    <property type="entry name" value="Carbon-nitrogen hydrolase"/>
    <property type="match status" value="1"/>
</dbReference>